<dbReference type="HAMAP" id="MF_00171">
    <property type="entry name" value="TruA"/>
    <property type="match status" value="1"/>
</dbReference>
<dbReference type="Pfam" id="PF01416">
    <property type="entry name" value="PseudoU_synth_1"/>
    <property type="match status" value="2"/>
</dbReference>
<dbReference type="SUPFAM" id="SSF55120">
    <property type="entry name" value="Pseudouridine synthase"/>
    <property type="match status" value="1"/>
</dbReference>
<dbReference type="Gene3D" id="3.30.70.580">
    <property type="entry name" value="Pseudouridine synthase I, catalytic domain, N-terminal subdomain"/>
    <property type="match status" value="1"/>
</dbReference>
<dbReference type="InterPro" id="IPR020103">
    <property type="entry name" value="PsdUridine_synth_cat_dom_sf"/>
</dbReference>
<evidence type="ECO:0000256" key="6">
    <source>
        <dbReference type="PIRSR" id="PIRSR001430-2"/>
    </source>
</evidence>
<accession>A0A2M7GBB3</accession>
<dbReference type="EC" id="5.4.99.12" evidence="4"/>
<comment type="similarity">
    <text evidence="1 4 7">Belongs to the tRNA pseudouridine synthase TruA family.</text>
</comment>
<comment type="catalytic activity">
    <reaction evidence="4 7">
        <text>uridine(38/39/40) in tRNA = pseudouridine(38/39/40) in tRNA</text>
        <dbReference type="Rhea" id="RHEA:22376"/>
        <dbReference type="Rhea" id="RHEA-COMP:10085"/>
        <dbReference type="Rhea" id="RHEA-COMP:10087"/>
        <dbReference type="ChEBI" id="CHEBI:65314"/>
        <dbReference type="ChEBI" id="CHEBI:65315"/>
        <dbReference type="EC" id="5.4.99.12"/>
    </reaction>
</comment>
<dbReference type="GO" id="GO:0031119">
    <property type="term" value="P:tRNA pseudouridine synthesis"/>
    <property type="evidence" value="ECO:0007669"/>
    <property type="project" value="UniProtKB-UniRule"/>
</dbReference>
<evidence type="ECO:0000256" key="7">
    <source>
        <dbReference type="RuleBase" id="RU003792"/>
    </source>
</evidence>
<dbReference type="PANTHER" id="PTHR11142:SF0">
    <property type="entry name" value="TRNA PSEUDOURIDINE SYNTHASE-LIKE 1"/>
    <property type="match status" value="1"/>
</dbReference>
<dbReference type="InterPro" id="IPR020094">
    <property type="entry name" value="TruA/RsuA/RluB/E/F_N"/>
</dbReference>
<dbReference type="PANTHER" id="PTHR11142">
    <property type="entry name" value="PSEUDOURIDYLATE SYNTHASE"/>
    <property type="match status" value="1"/>
</dbReference>
<sequence>MKRVNNQTDWALQVAYEGSGFQGFQALPQARTVQGVLEKTLGQILKQTCPVVGAGRTDAGVHAYGQVVGFQAPLPFAPERLLSLLQRRLPADLTAKALWPVPAHFHARFSARARHYRYLLRLNCPPSPFEARTTWTYPYPIEPEKLAQAWAQCQGQFDFKPLARAQAGQHATQLNIWLSQMRSQGDYQMLEIVADRFLTSLVRRLVGTALDMARGRLPMDYLEQVLKGQIQPTEPQGRLAPPQGLYLCQVFYPPEFGIQPPYPDPLSPESCALIPQQALQDPGLWWD</sequence>
<evidence type="ECO:0000256" key="5">
    <source>
        <dbReference type="PIRSR" id="PIRSR001430-1"/>
    </source>
</evidence>
<protein>
    <recommendedName>
        <fullName evidence="4">tRNA pseudouridine synthase A</fullName>
        <ecNumber evidence="4">5.4.99.12</ecNumber>
    </recommendedName>
    <alternativeName>
        <fullName evidence="4">tRNA pseudouridine(38-40) synthase</fullName>
    </alternativeName>
    <alternativeName>
        <fullName evidence="4">tRNA pseudouridylate synthase I</fullName>
    </alternativeName>
    <alternativeName>
        <fullName evidence="4">tRNA-uridine isomerase I</fullName>
    </alternativeName>
</protein>
<dbReference type="AlphaFoldDB" id="A0A2M7GBB3"/>
<evidence type="ECO:0000256" key="2">
    <source>
        <dbReference type="ARBA" id="ARBA00022694"/>
    </source>
</evidence>
<evidence type="ECO:0000313" key="9">
    <source>
        <dbReference type="EMBL" id="PIW19448.1"/>
    </source>
</evidence>
<feature type="domain" description="Pseudouridine synthase I TruA alpha/beta" evidence="8">
    <location>
        <begin position="155"/>
        <end position="253"/>
    </location>
</feature>
<comment type="subunit">
    <text evidence="4">Homodimer.</text>
</comment>
<dbReference type="GO" id="GO:0160147">
    <property type="term" value="F:tRNA pseudouridine(38-40) synthase activity"/>
    <property type="evidence" value="ECO:0007669"/>
    <property type="project" value="UniProtKB-EC"/>
</dbReference>
<dbReference type="GO" id="GO:0003723">
    <property type="term" value="F:RNA binding"/>
    <property type="evidence" value="ECO:0007669"/>
    <property type="project" value="InterPro"/>
</dbReference>
<reference evidence="9 10" key="1">
    <citation type="submission" date="2017-09" db="EMBL/GenBank/DDBJ databases">
        <title>Depth-based differentiation of microbial function through sediment-hosted aquifers and enrichment of novel symbionts in the deep terrestrial subsurface.</title>
        <authorList>
            <person name="Probst A.J."/>
            <person name="Ladd B."/>
            <person name="Jarett J.K."/>
            <person name="Geller-Mcgrath D.E."/>
            <person name="Sieber C.M."/>
            <person name="Emerson J.B."/>
            <person name="Anantharaman K."/>
            <person name="Thomas B.C."/>
            <person name="Malmstrom R."/>
            <person name="Stieglmeier M."/>
            <person name="Klingl A."/>
            <person name="Woyke T."/>
            <person name="Ryan C.M."/>
            <person name="Banfield J.F."/>
        </authorList>
    </citation>
    <scope>NUCLEOTIDE SEQUENCE [LARGE SCALE GENOMIC DNA]</scope>
    <source>
        <strain evidence="9">CG17_big_fil_post_rev_8_21_14_2_50_48_46</strain>
    </source>
</reference>
<dbReference type="InterPro" id="IPR020095">
    <property type="entry name" value="PsdUridine_synth_TruA_C"/>
</dbReference>
<keyword evidence="3 4" id="KW-0413">Isomerase</keyword>
<dbReference type="FunFam" id="3.30.70.580:FF:000001">
    <property type="entry name" value="tRNA pseudouridine synthase A"/>
    <property type="match status" value="1"/>
</dbReference>
<dbReference type="InterPro" id="IPR001406">
    <property type="entry name" value="PsdUridine_synth_TruA"/>
</dbReference>
<dbReference type="InterPro" id="IPR020097">
    <property type="entry name" value="PsdUridine_synth_TruA_a/b_dom"/>
</dbReference>
<comment type="caution">
    <text evidence="4">Lacks conserved residue(s) required for the propagation of feature annotation.</text>
</comment>
<evidence type="ECO:0000256" key="4">
    <source>
        <dbReference type="HAMAP-Rule" id="MF_00171"/>
    </source>
</evidence>
<organism evidence="9 10">
    <name type="scientific">bacterium (Candidatus Blackallbacteria) CG17_big_fil_post_rev_8_21_14_2_50_48_46</name>
    <dbReference type="NCBI Taxonomy" id="2014261"/>
    <lineage>
        <taxon>Bacteria</taxon>
        <taxon>Candidatus Blackallbacteria</taxon>
    </lineage>
</organism>
<dbReference type="PIRSF" id="PIRSF001430">
    <property type="entry name" value="tRNA_psdUrid_synth"/>
    <property type="match status" value="1"/>
</dbReference>
<comment type="function">
    <text evidence="4">Formation of pseudouridine at positions 38, 39 and 40 in the anticodon stem and loop of transfer RNAs.</text>
</comment>
<dbReference type="Gene3D" id="3.30.70.660">
    <property type="entry name" value="Pseudouridine synthase I, catalytic domain, C-terminal subdomain"/>
    <property type="match status" value="1"/>
</dbReference>
<feature type="domain" description="Pseudouridine synthase I TruA alpha/beta" evidence="8">
    <location>
        <begin position="14"/>
        <end position="109"/>
    </location>
</feature>
<dbReference type="NCBIfam" id="TIGR00071">
    <property type="entry name" value="hisT_truA"/>
    <property type="match status" value="1"/>
</dbReference>
<keyword evidence="2 4" id="KW-0819">tRNA processing</keyword>
<dbReference type="EMBL" id="PFFQ01000004">
    <property type="protein sequence ID" value="PIW19448.1"/>
    <property type="molecule type" value="Genomic_DNA"/>
</dbReference>
<comment type="caution">
    <text evidence="9">The sequence shown here is derived from an EMBL/GenBank/DDBJ whole genome shotgun (WGS) entry which is preliminary data.</text>
</comment>
<evidence type="ECO:0000256" key="3">
    <source>
        <dbReference type="ARBA" id="ARBA00023235"/>
    </source>
</evidence>
<dbReference type="CDD" id="cd02570">
    <property type="entry name" value="PseudoU_synth_EcTruA"/>
    <property type="match status" value="1"/>
</dbReference>
<evidence type="ECO:0000259" key="8">
    <source>
        <dbReference type="Pfam" id="PF01416"/>
    </source>
</evidence>
<evidence type="ECO:0000313" key="10">
    <source>
        <dbReference type="Proteomes" id="UP000231019"/>
    </source>
</evidence>
<dbReference type="Proteomes" id="UP000231019">
    <property type="component" value="Unassembled WGS sequence"/>
</dbReference>
<evidence type="ECO:0000256" key="1">
    <source>
        <dbReference type="ARBA" id="ARBA00009375"/>
    </source>
</evidence>
<feature type="binding site" evidence="4 6">
    <location>
        <position position="116"/>
    </location>
    <ligand>
        <name>substrate</name>
    </ligand>
</feature>
<feature type="active site" description="Nucleophile" evidence="4 5">
    <location>
        <position position="58"/>
    </location>
</feature>
<gene>
    <name evidence="4 9" type="primary">truA</name>
    <name evidence="9" type="ORF">COW36_01015</name>
</gene>
<name>A0A2M7GBB3_9BACT</name>
<proteinExistence type="inferred from homology"/>